<dbReference type="Pfam" id="PF10536">
    <property type="entry name" value="PMD"/>
    <property type="match status" value="1"/>
</dbReference>
<protein>
    <recommendedName>
        <fullName evidence="2">Aminotransferase-like plant mobile domain-containing protein</fullName>
    </recommendedName>
</protein>
<dbReference type="InterPro" id="IPR044824">
    <property type="entry name" value="MAIN-like"/>
</dbReference>
<evidence type="ECO:0000259" key="2">
    <source>
        <dbReference type="Pfam" id="PF10536"/>
    </source>
</evidence>
<dbReference type="GO" id="GO:0010073">
    <property type="term" value="P:meristem maintenance"/>
    <property type="evidence" value="ECO:0007669"/>
    <property type="project" value="InterPro"/>
</dbReference>
<dbReference type="InterPro" id="IPR019557">
    <property type="entry name" value="AminoTfrase-like_pln_mobile"/>
</dbReference>
<dbReference type="AlphaFoldDB" id="A0A2N9HN66"/>
<feature type="compositionally biased region" description="Polar residues" evidence="1">
    <location>
        <begin position="631"/>
        <end position="648"/>
    </location>
</feature>
<dbReference type="EMBL" id="OIVN01003723">
    <property type="protein sequence ID" value="SPD13151.1"/>
    <property type="molecule type" value="Genomic_DNA"/>
</dbReference>
<reference evidence="3" key="1">
    <citation type="submission" date="2018-02" db="EMBL/GenBank/DDBJ databases">
        <authorList>
            <person name="Cohen D.B."/>
            <person name="Kent A.D."/>
        </authorList>
    </citation>
    <scope>NUCLEOTIDE SEQUENCE</scope>
</reference>
<accession>A0A2N9HN66</accession>
<feature type="region of interest" description="Disordered" evidence="1">
    <location>
        <begin position="609"/>
        <end position="683"/>
    </location>
</feature>
<proteinExistence type="predicted"/>
<organism evidence="3">
    <name type="scientific">Fagus sylvatica</name>
    <name type="common">Beechnut</name>
    <dbReference type="NCBI Taxonomy" id="28930"/>
    <lineage>
        <taxon>Eukaryota</taxon>
        <taxon>Viridiplantae</taxon>
        <taxon>Streptophyta</taxon>
        <taxon>Embryophyta</taxon>
        <taxon>Tracheophyta</taxon>
        <taxon>Spermatophyta</taxon>
        <taxon>Magnoliopsida</taxon>
        <taxon>eudicotyledons</taxon>
        <taxon>Gunneridae</taxon>
        <taxon>Pentapetalae</taxon>
        <taxon>rosids</taxon>
        <taxon>fabids</taxon>
        <taxon>Fagales</taxon>
        <taxon>Fagaceae</taxon>
        <taxon>Fagus</taxon>
    </lineage>
</organism>
<gene>
    <name evidence="3" type="ORF">FSB_LOCUS41033</name>
</gene>
<dbReference type="PANTHER" id="PTHR46033">
    <property type="entry name" value="PROTEIN MAIN-LIKE 2"/>
    <property type="match status" value="1"/>
</dbReference>
<dbReference type="PANTHER" id="PTHR46033:SF8">
    <property type="entry name" value="PROTEIN MAINTENANCE OF MERISTEMS-LIKE"/>
    <property type="match status" value="1"/>
</dbReference>
<feature type="domain" description="Aminotransferase-like plant mobile" evidence="2">
    <location>
        <begin position="820"/>
        <end position="986"/>
    </location>
</feature>
<sequence length="1157" mass="127564">MRGGRVGFIENRARLAQHHHARRMTVLRELWYCHVAVLSFHASSPSNPPRFPCAYPFLSDFRGQFWRSSGTQNGSCGISSESSRRPLSNDIKFARIGVRTRELWLPEVGVSELFLCTLPMQIPVKRGMLSANREFHDVAGVIIFPTHPGSRINLLRAGKTLRAKAAVREKKCVLLPARFFSNLVPVPDSRESELGLVRYGPASRVHRGVFGPFEGSFPIGIPADPDKFLAIREFHVVHGCVLFPMCPGSQINLLRVRKTLCASVATSALHRGEFGFARYDLANGGRRNVPYAKGGGQFDPVFGLVNGPVKPWSNLVNLGQTWSKILQTLGNVSRTSFQGFLGKVDPSRAGKQLGQTSYLMRDEPSSDQTGLVRAVLVLRADTRENPGGLRSTISFRLYVPQTWLGNPSKRSGTNWDLTLSRIAIGPGLGILSKRSGTNWDLTLSRIAIGPGLGILSKRSGTNWDLTLSRIAIGPGLGILSKRSGTNWDLTLSRIAIGPGLGILSKRSGTNWDLTLSRIAIGPGLEIHPNDQGQIGCLIIPSFFLMSDRGSGSGGHRRSDRLAKGKAVAYAPESSPDTDDEYDAMEDVRTRVDASLARDLQAEFDAEAAGLAPSAARAPPRPGVVIGRSAGPSETTRPSPQPSVTTGSSDAPPAAPRRAHTRSTGILPSRLKRQRSEGIPDSAGTIPERRVRGFLILRAPFPRITLRRDLDILPMVAFDRVTLLLSLPIALAEVGGPSLADFWRLSRPEYKRVFDRAGLRTCEMAVLPVDWSAILGIRFGGRAPPSEPIDGFEAREILGLADRDATEGTRRPSVRIRCFLGNDRSIVPTPIVGMFRDIDTLREYDWGALTYGFYIRGLRRYSRRESISFLGFWQFTVFWAFEHFPTFAPSRLPLASDPDFPLARRWDTSRIERMTTCTLLELRMTVDCLRDADIIFQPYSAALSQRPEVFRAVALSRLRLWIRTTRSWELLLGERTVRQLGDEAVVPVDPSPLMTIEDYIPRAPSDPYIAGVSAYPSLVREGVPYQEWFEQVSLGSLMSLHEVEGGRVMGGVAMDSHHIRSSGQIERLEGEVLRLQLELSVSVDRHTADMDRVQGEMASSRDDGVWLLGGVRRLEDQLHGMGITPVTGADLSGPGQPSSSPPRDPVSRDWFFDDPSPP</sequence>
<evidence type="ECO:0000313" key="3">
    <source>
        <dbReference type="EMBL" id="SPD13151.1"/>
    </source>
</evidence>
<feature type="region of interest" description="Disordered" evidence="1">
    <location>
        <begin position="1121"/>
        <end position="1157"/>
    </location>
</feature>
<name>A0A2N9HN66_FAGSY</name>
<evidence type="ECO:0000256" key="1">
    <source>
        <dbReference type="SAM" id="MobiDB-lite"/>
    </source>
</evidence>
<feature type="region of interest" description="Disordered" evidence="1">
    <location>
        <begin position="549"/>
        <end position="583"/>
    </location>
</feature>